<dbReference type="Gramene" id="Al_scaffold_0007_269">
    <property type="protein sequence ID" value="Al_scaffold_0007_269"/>
    <property type="gene ID" value="Al_scaffold_0007_269"/>
</dbReference>
<dbReference type="eggNOG" id="ENOG502QRK7">
    <property type="taxonomic scope" value="Eukaryota"/>
</dbReference>
<gene>
    <name evidence="9" type="ORF">ARALYDRAFT_656214</name>
</gene>
<feature type="compositionally biased region" description="Polar residues" evidence="6">
    <location>
        <begin position="288"/>
        <end position="298"/>
    </location>
</feature>
<feature type="compositionally biased region" description="Polar residues" evidence="6">
    <location>
        <begin position="430"/>
        <end position="443"/>
    </location>
</feature>
<dbReference type="GO" id="GO:0005634">
    <property type="term" value="C:nucleus"/>
    <property type="evidence" value="ECO:0007669"/>
    <property type="project" value="UniProtKB-SubCell"/>
</dbReference>
<dbReference type="STRING" id="81972.D7MA09"/>
<evidence type="ECO:0000313" key="10">
    <source>
        <dbReference type="Proteomes" id="UP000008694"/>
    </source>
</evidence>
<evidence type="ECO:0000256" key="1">
    <source>
        <dbReference type="ARBA" id="ARBA00004123"/>
    </source>
</evidence>
<dbReference type="Pfam" id="PF08880">
    <property type="entry name" value="QLQ"/>
    <property type="match status" value="1"/>
</dbReference>
<sequence length="540" mass="59040">MDIGVHVLGSVTSNENESLGLKELRGTKQDRSGFNGEDCLQRSLKLARTTTTKEEEENLSSSSAAAYCKTMSFQQGIPLMRSASPLSSDSRRQEQMLSFSDKPEALDFSKYVGLDNSSNNKSSPSPFLHQIPPPSYFRSSGGYGSGGMMMNMSMQGNFTGVKGPFTLTQWAELEHQALIYKYITANVPVPSSLLISIKKSFYPYGSLPPSSFGWGTFHLGFAGSNMDPEPGRCRRTDGKKWRCSRDAVPDQKYCERHINRGRHRSRKPVEVQSGQNQTAAAASKAVATPQQPVITGNTNRSNARASSNRSLAIGSQYINPSTDSLPNNRGVSIYPSTVSLQPKESPVIQQKHRNNNNNNNPFEFGHISSDSLLNPNSAKTYGSSYLDFSSNQDKHSVNHNHNSWPEELKSDWTQLSMSIPIASSSPSSAHNNNNTGQDTTTLSPLRLSRELDLSIQTEETTLEPAVKKVNTWIPISWGNSLGGPLGEVLNSTTNSPTLGSSPTGVLQKSTFCSLSNNSSVSSPIAENNNRNNGDYFHYTT</sequence>
<feature type="domain" description="WRC" evidence="8">
    <location>
        <begin position="227"/>
        <end position="271"/>
    </location>
</feature>
<accession>D7MA09</accession>
<evidence type="ECO:0000259" key="8">
    <source>
        <dbReference type="PROSITE" id="PS51667"/>
    </source>
</evidence>
<feature type="region of interest" description="Disordered" evidence="6">
    <location>
        <begin position="258"/>
        <end position="308"/>
    </location>
</feature>
<comment type="similarity">
    <text evidence="2 5">Belongs to the GRF family.</text>
</comment>
<dbReference type="InterPro" id="IPR014978">
    <property type="entry name" value="Gln-Leu-Gln_QLQ"/>
</dbReference>
<dbReference type="PANTHER" id="PTHR31602">
    <property type="entry name" value="GROWTH-REGULATING FACTOR 5"/>
    <property type="match status" value="1"/>
</dbReference>
<evidence type="ECO:0000256" key="5">
    <source>
        <dbReference type="RuleBase" id="RU367127"/>
    </source>
</evidence>
<dbReference type="PROSITE" id="PS51666">
    <property type="entry name" value="QLQ"/>
    <property type="match status" value="1"/>
</dbReference>
<name>D7MA09_ARALL</name>
<proteinExistence type="inferred from homology"/>
<evidence type="ECO:0000256" key="6">
    <source>
        <dbReference type="SAM" id="MobiDB-lite"/>
    </source>
</evidence>
<dbReference type="EMBL" id="GL348719">
    <property type="protein sequence ID" value="EFH43192.1"/>
    <property type="molecule type" value="Genomic_DNA"/>
</dbReference>
<evidence type="ECO:0000256" key="3">
    <source>
        <dbReference type="ARBA" id="ARBA00023242"/>
    </source>
</evidence>
<dbReference type="Pfam" id="PF08879">
    <property type="entry name" value="WRC"/>
    <property type="match status" value="1"/>
</dbReference>
<feature type="region of interest" description="Disordered" evidence="6">
    <location>
        <begin position="338"/>
        <end position="368"/>
    </location>
</feature>
<protein>
    <recommendedName>
        <fullName evidence="5">Growth-regulating factor</fullName>
    </recommendedName>
</protein>
<comment type="domain">
    <text evidence="5">The QLQ domain and WRC domain may be involved in protein-protein interaction and DNA-binding, respectively.</text>
</comment>
<comment type="subcellular location">
    <subcellularLocation>
        <location evidence="1 4 5">Nucleus</location>
    </subcellularLocation>
</comment>
<feature type="region of interest" description="Disordered" evidence="6">
    <location>
        <begin position="518"/>
        <end position="540"/>
    </location>
</feature>
<dbReference type="InterPro" id="IPR031137">
    <property type="entry name" value="GRF"/>
</dbReference>
<feature type="domain" description="QLQ" evidence="7">
    <location>
        <begin position="164"/>
        <end position="199"/>
    </location>
</feature>
<organism evidence="10">
    <name type="scientific">Arabidopsis lyrata subsp. lyrata</name>
    <name type="common">Lyre-leaved rock-cress</name>
    <dbReference type="NCBI Taxonomy" id="81972"/>
    <lineage>
        <taxon>Eukaryota</taxon>
        <taxon>Viridiplantae</taxon>
        <taxon>Streptophyta</taxon>
        <taxon>Embryophyta</taxon>
        <taxon>Tracheophyta</taxon>
        <taxon>Spermatophyta</taxon>
        <taxon>Magnoliopsida</taxon>
        <taxon>eudicotyledons</taxon>
        <taxon>Gunneridae</taxon>
        <taxon>Pentapetalae</taxon>
        <taxon>rosids</taxon>
        <taxon>malvids</taxon>
        <taxon>Brassicales</taxon>
        <taxon>Brassicaceae</taxon>
        <taxon>Camelineae</taxon>
        <taxon>Arabidopsis</taxon>
    </lineage>
</organism>
<dbReference type="Proteomes" id="UP000008694">
    <property type="component" value="Unassembled WGS sequence"/>
</dbReference>
<keyword evidence="5" id="KW-0804">Transcription</keyword>
<keyword evidence="5" id="KW-0010">Activator</keyword>
<dbReference type="GO" id="GO:0048364">
    <property type="term" value="P:root development"/>
    <property type="evidence" value="ECO:0007669"/>
    <property type="project" value="EnsemblPlants"/>
</dbReference>
<dbReference type="GO" id="GO:0006355">
    <property type="term" value="P:regulation of DNA-templated transcription"/>
    <property type="evidence" value="ECO:0007669"/>
    <property type="project" value="InterPro"/>
</dbReference>
<dbReference type="GO" id="GO:0000976">
    <property type="term" value="F:transcription cis-regulatory region binding"/>
    <property type="evidence" value="ECO:0007669"/>
    <property type="project" value="EnsemblPlants"/>
</dbReference>
<reference evidence="10" key="1">
    <citation type="journal article" date="2011" name="Nat. Genet.">
        <title>The Arabidopsis lyrata genome sequence and the basis of rapid genome size change.</title>
        <authorList>
            <person name="Hu T.T."/>
            <person name="Pattyn P."/>
            <person name="Bakker E.G."/>
            <person name="Cao J."/>
            <person name="Cheng J.-F."/>
            <person name="Clark R.M."/>
            <person name="Fahlgren N."/>
            <person name="Fawcett J.A."/>
            <person name="Grimwood J."/>
            <person name="Gundlach H."/>
            <person name="Haberer G."/>
            <person name="Hollister J.D."/>
            <person name="Ossowski S."/>
            <person name="Ottilar R.P."/>
            <person name="Salamov A.A."/>
            <person name="Schneeberger K."/>
            <person name="Spannagl M."/>
            <person name="Wang X."/>
            <person name="Yang L."/>
            <person name="Nasrallah M.E."/>
            <person name="Bergelson J."/>
            <person name="Carrington J.C."/>
            <person name="Gaut B.S."/>
            <person name="Schmutz J."/>
            <person name="Mayer K.F.X."/>
            <person name="Van de Peer Y."/>
            <person name="Grigoriev I.V."/>
            <person name="Nordborg M."/>
            <person name="Weigel D."/>
            <person name="Guo Y.-L."/>
        </authorList>
    </citation>
    <scope>NUCLEOTIDE SEQUENCE [LARGE SCALE GENOMIC DNA]</scope>
    <source>
        <strain evidence="10">cv. MN47</strain>
    </source>
</reference>
<evidence type="ECO:0000256" key="4">
    <source>
        <dbReference type="PROSITE-ProRule" id="PRU01002"/>
    </source>
</evidence>
<dbReference type="SMART" id="SM00951">
    <property type="entry name" value="QLQ"/>
    <property type="match status" value="1"/>
</dbReference>
<feature type="compositionally biased region" description="Low complexity" evidence="6">
    <location>
        <begin position="299"/>
        <end position="308"/>
    </location>
</feature>
<dbReference type="AlphaFoldDB" id="D7MA09"/>
<dbReference type="PANTHER" id="PTHR31602:SF42">
    <property type="entry name" value="GROWTH-REGULATING FACTOR 2"/>
    <property type="match status" value="1"/>
</dbReference>
<keyword evidence="5" id="KW-0805">Transcription regulation</keyword>
<dbReference type="InterPro" id="IPR014977">
    <property type="entry name" value="WRC_dom"/>
</dbReference>
<dbReference type="GO" id="GO:0005524">
    <property type="term" value="F:ATP binding"/>
    <property type="evidence" value="ECO:0007669"/>
    <property type="project" value="UniProtKB-UniRule"/>
</dbReference>
<feature type="region of interest" description="Disordered" evidence="6">
    <location>
        <begin position="421"/>
        <end position="443"/>
    </location>
</feature>
<dbReference type="PROSITE" id="PS51667">
    <property type="entry name" value="WRC"/>
    <property type="match status" value="1"/>
</dbReference>
<feature type="short sequence motif" description="Bipartite nuclear localization signal" evidence="4">
    <location>
        <begin position="260"/>
        <end position="267"/>
    </location>
</feature>
<evidence type="ECO:0000256" key="2">
    <source>
        <dbReference type="ARBA" id="ARBA00008122"/>
    </source>
</evidence>
<keyword evidence="10" id="KW-1185">Reference proteome</keyword>
<dbReference type="HOGENOM" id="CLU_038207_0_0_1"/>
<evidence type="ECO:0000259" key="7">
    <source>
        <dbReference type="PROSITE" id="PS51666"/>
    </source>
</evidence>
<feature type="region of interest" description="Disordered" evidence="6">
    <location>
        <begin position="79"/>
        <end position="99"/>
    </location>
</feature>
<comment type="function">
    <text evidence="5">Transcription activator.</text>
</comment>
<feature type="short sequence motif" description="Bipartite nuclear localization signal" evidence="4">
    <location>
        <begin position="232"/>
        <end position="242"/>
    </location>
</feature>
<evidence type="ECO:0000313" key="9">
    <source>
        <dbReference type="EMBL" id="EFH43192.1"/>
    </source>
</evidence>
<feature type="compositionally biased region" description="Polar residues" evidence="6">
    <location>
        <begin position="524"/>
        <end position="540"/>
    </location>
</feature>
<keyword evidence="3 4" id="KW-0539">Nucleus</keyword>
<dbReference type="GO" id="GO:0006351">
    <property type="term" value="P:DNA-templated transcription"/>
    <property type="evidence" value="ECO:0007669"/>
    <property type="project" value="UniProtKB-UniRule"/>
</dbReference>
<dbReference type="GO" id="GO:0008285">
    <property type="term" value="P:negative regulation of cell population proliferation"/>
    <property type="evidence" value="ECO:0007669"/>
    <property type="project" value="EnsemblPlants"/>
</dbReference>